<accession>A0A6J5RRN8</accession>
<name>A0A6J5RRN8_9CAUD</name>
<dbReference type="EMBL" id="LR797243">
    <property type="protein sequence ID" value="CAB4196221.1"/>
    <property type="molecule type" value="Genomic_DNA"/>
</dbReference>
<dbReference type="SUPFAM" id="SSF49785">
    <property type="entry name" value="Galactose-binding domain-like"/>
    <property type="match status" value="1"/>
</dbReference>
<sequence length="331" mass="37015">MAVSGTVSTTVFNTRKVIDHAYRRCRIPPEGISSEQIAFALDTLYLILSMLANRGLQLWCIERFLMPLYQAQGLMTLPNGVVDILNTNLRTVEVVNTPGAINTSTSATYQTLFPTATQVTTIGIEWSGASTSYALETSSDGATWTTLATEDNPNAVANDVTWVDVQGSLATLYFRVRATTGVLNQTQVLLANTPNEIPMARLNRDDYVNLPNKAFEGRPLQFWVDRLLNNPVLYLWPVPSAQFVTAQVVVWVKRYIMDVGTMTQEIEVPQRWYDAIVYLLASRLAEETPTVDPQMIAILDQKAQRSLLEAENEERDDSPIYLTPNIAVYTR</sequence>
<proteinExistence type="predicted"/>
<dbReference type="Gene3D" id="2.60.120.260">
    <property type="entry name" value="Galactose-binding domain-like"/>
    <property type="match status" value="1"/>
</dbReference>
<organism evidence="2">
    <name type="scientific">uncultured Caudovirales phage</name>
    <dbReference type="NCBI Taxonomy" id="2100421"/>
    <lineage>
        <taxon>Viruses</taxon>
        <taxon>Duplodnaviria</taxon>
        <taxon>Heunggongvirae</taxon>
        <taxon>Uroviricota</taxon>
        <taxon>Caudoviricetes</taxon>
        <taxon>Peduoviridae</taxon>
        <taxon>Maltschvirus</taxon>
        <taxon>Maltschvirus maltsch</taxon>
    </lineage>
</organism>
<reference evidence="2" key="1">
    <citation type="submission" date="2020-05" db="EMBL/GenBank/DDBJ databases">
        <authorList>
            <person name="Chiriac C."/>
            <person name="Salcher M."/>
            <person name="Ghai R."/>
            <person name="Kavagutti S V."/>
        </authorList>
    </citation>
    <scope>NUCLEOTIDE SEQUENCE</scope>
</reference>
<dbReference type="EMBL" id="LR797013">
    <property type="protein sequence ID" value="CAB4181623.1"/>
    <property type="molecule type" value="Genomic_DNA"/>
</dbReference>
<dbReference type="InterPro" id="IPR008979">
    <property type="entry name" value="Galactose-bd-like_sf"/>
</dbReference>
<evidence type="ECO:0000313" key="1">
    <source>
        <dbReference type="EMBL" id="CAB4181623.1"/>
    </source>
</evidence>
<evidence type="ECO:0000313" key="2">
    <source>
        <dbReference type="EMBL" id="CAB4196221.1"/>
    </source>
</evidence>
<protein>
    <submittedName>
        <fullName evidence="2">Uncharacterized protein</fullName>
    </submittedName>
</protein>
<gene>
    <name evidence="1" type="ORF">UFOVP1068_53</name>
    <name evidence="2" type="ORF">UFOVP1300_65</name>
</gene>